<accession>A0AAD9U303</accession>
<dbReference type="Proteomes" id="UP001280121">
    <property type="component" value="Unassembled WGS sequence"/>
</dbReference>
<name>A0AAD9U303_9ROSI</name>
<reference evidence="2" key="1">
    <citation type="journal article" date="2023" name="Plant J.">
        <title>Genome sequences and population genomics provide insights into the demographic history, inbreeding, and mutation load of two 'living fossil' tree species of Dipteronia.</title>
        <authorList>
            <person name="Feng Y."/>
            <person name="Comes H.P."/>
            <person name="Chen J."/>
            <person name="Zhu S."/>
            <person name="Lu R."/>
            <person name="Zhang X."/>
            <person name="Li P."/>
            <person name="Qiu J."/>
            <person name="Olsen K.M."/>
            <person name="Qiu Y."/>
        </authorList>
    </citation>
    <scope>NUCLEOTIDE SEQUENCE</scope>
    <source>
        <strain evidence="2">KIB01</strain>
    </source>
</reference>
<proteinExistence type="predicted"/>
<evidence type="ECO:0000256" key="1">
    <source>
        <dbReference type="SAM" id="MobiDB-lite"/>
    </source>
</evidence>
<dbReference type="EMBL" id="JANJYI010000006">
    <property type="protein sequence ID" value="KAK2646414.1"/>
    <property type="molecule type" value="Genomic_DNA"/>
</dbReference>
<feature type="compositionally biased region" description="Basic and acidic residues" evidence="1">
    <location>
        <begin position="98"/>
        <end position="108"/>
    </location>
</feature>
<evidence type="ECO:0000313" key="3">
    <source>
        <dbReference type="Proteomes" id="UP001280121"/>
    </source>
</evidence>
<gene>
    <name evidence="2" type="ORF">Ddye_021609</name>
</gene>
<feature type="region of interest" description="Disordered" evidence="1">
    <location>
        <begin position="46"/>
        <end position="108"/>
    </location>
</feature>
<evidence type="ECO:0000313" key="2">
    <source>
        <dbReference type="EMBL" id="KAK2646414.1"/>
    </source>
</evidence>
<protein>
    <submittedName>
        <fullName evidence="2">Uncharacterized protein</fullName>
    </submittedName>
</protein>
<feature type="compositionally biased region" description="Basic and acidic residues" evidence="1">
    <location>
        <begin position="46"/>
        <end position="60"/>
    </location>
</feature>
<organism evidence="2 3">
    <name type="scientific">Dipteronia dyeriana</name>
    <dbReference type="NCBI Taxonomy" id="168575"/>
    <lineage>
        <taxon>Eukaryota</taxon>
        <taxon>Viridiplantae</taxon>
        <taxon>Streptophyta</taxon>
        <taxon>Embryophyta</taxon>
        <taxon>Tracheophyta</taxon>
        <taxon>Spermatophyta</taxon>
        <taxon>Magnoliopsida</taxon>
        <taxon>eudicotyledons</taxon>
        <taxon>Gunneridae</taxon>
        <taxon>Pentapetalae</taxon>
        <taxon>rosids</taxon>
        <taxon>malvids</taxon>
        <taxon>Sapindales</taxon>
        <taxon>Sapindaceae</taxon>
        <taxon>Hippocastanoideae</taxon>
        <taxon>Acereae</taxon>
        <taxon>Dipteronia</taxon>
    </lineage>
</organism>
<feature type="region of interest" description="Disordered" evidence="1">
    <location>
        <begin position="163"/>
        <end position="189"/>
    </location>
</feature>
<comment type="caution">
    <text evidence="2">The sequence shown here is derived from an EMBL/GenBank/DDBJ whole genome shotgun (WGS) entry which is preliminary data.</text>
</comment>
<feature type="compositionally biased region" description="Basic and acidic residues" evidence="1">
    <location>
        <begin position="69"/>
        <end position="84"/>
    </location>
</feature>
<keyword evidence="3" id="KW-1185">Reference proteome</keyword>
<sequence length="240" mass="26657">MGCGKSKHDDVATGNTLVTRKKCVVNNTDESMKNVETDLTTALLVEQKEGGHDHKDELTKENGGGGRLISKESPNRFFSSRKEDQEESSSVDGFGLEGKSEKSEYLTPRHEAGKESVFFNDKFEKVDVGVEESTTTAGEAKIEVGVSEKIKEENLMEETAAEKEKAKDIETEVLSHPAPATGNAEKMNLQNDEKEQLIASPTKDDQKTCLKEKKKLELCSRKSTYIQEEAKDWNYVSGFL</sequence>
<dbReference type="AlphaFoldDB" id="A0AAD9U303"/>